<keyword evidence="1" id="KW-0472">Membrane</keyword>
<evidence type="ECO:0000256" key="1">
    <source>
        <dbReference type="SAM" id="Phobius"/>
    </source>
</evidence>
<dbReference type="GeneID" id="59286708"/>
<name>A0A8H6L5U4_9LECA</name>
<gene>
    <name evidence="2" type="ORF">HO173_005044</name>
</gene>
<dbReference type="AlphaFoldDB" id="A0A8H6L5U4"/>
<keyword evidence="1" id="KW-0812">Transmembrane</keyword>
<keyword evidence="3" id="KW-1185">Reference proteome</keyword>
<feature type="transmembrane region" description="Helical" evidence="1">
    <location>
        <begin position="38"/>
        <end position="58"/>
    </location>
</feature>
<evidence type="ECO:0000313" key="3">
    <source>
        <dbReference type="Proteomes" id="UP000578531"/>
    </source>
</evidence>
<dbReference type="EMBL" id="JACCJC010000017">
    <property type="protein sequence ID" value="KAF6236753.1"/>
    <property type="molecule type" value="Genomic_DNA"/>
</dbReference>
<proteinExistence type="predicted"/>
<organism evidence="2 3">
    <name type="scientific">Letharia columbiana</name>
    <dbReference type="NCBI Taxonomy" id="112416"/>
    <lineage>
        <taxon>Eukaryota</taxon>
        <taxon>Fungi</taxon>
        <taxon>Dikarya</taxon>
        <taxon>Ascomycota</taxon>
        <taxon>Pezizomycotina</taxon>
        <taxon>Lecanoromycetes</taxon>
        <taxon>OSLEUM clade</taxon>
        <taxon>Lecanoromycetidae</taxon>
        <taxon>Lecanorales</taxon>
        <taxon>Lecanorineae</taxon>
        <taxon>Parmeliaceae</taxon>
        <taxon>Letharia</taxon>
    </lineage>
</organism>
<evidence type="ECO:0000313" key="2">
    <source>
        <dbReference type="EMBL" id="KAF6236753.1"/>
    </source>
</evidence>
<feature type="transmembrane region" description="Helical" evidence="1">
    <location>
        <begin position="6"/>
        <end position="26"/>
    </location>
</feature>
<comment type="caution">
    <text evidence="2">The sequence shown here is derived from an EMBL/GenBank/DDBJ whole genome shotgun (WGS) entry which is preliminary data.</text>
</comment>
<dbReference type="RefSeq" id="XP_037166086.1">
    <property type="nucleotide sequence ID" value="XM_037306962.1"/>
</dbReference>
<dbReference type="Proteomes" id="UP000578531">
    <property type="component" value="Unassembled WGS sequence"/>
</dbReference>
<reference evidence="2 3" key="1">
    <citation type="journal article" date="2020" name="Genomics">
        <title>Complete, high-quality genomes from long-read metagenomic sequencing of two wolf lichen thalli reveals enigmatic genome architecture.</title>
        <authorList>
            <person name="McKenzie S.K."/>
            <person name="Walston R.F."/>
            <person name="Allen J.L."/>
        </authorList>
    </citation>
    <scope>NUCLEOTIDE SEQUENCE [LARGE SCALE GENOMIC DNA]</scope>
    <source>
        <strain evidence="2">WasteWater2</strain>
    </source>
</reference>
<protein>
    <submittedName>
        <fullName evidence="2">Uncharacterized protein</fullName>
    </submittedName>
</protein>
<sequence length="218" mass="22278">MPRDLSFAIWARVAAFAAATFLQAAALRLERKELEDGLAVGLGLVAMVLVAIVAVAAAPEADEIDAAVVAVVLEGVVEVERAEVAEVAGACELEATVVGVVLEDAATGVFDVATDLVVAVAAAPEADEIDTAVVAVVLEGVVEVERAEVAEVAGACELEATVVGVVLEDAATDVFDVATDDTIACGAASAVAAKSRTRDVGFILMECCRIEKRRLGML</sequence>
<keyword evidence="1" id="KW-1133">Transmembrane helix</keyword>
<accession>A0A8H6L5U4</accession>